<keyword evidence="3" id="KW-1185">Reference proteome</keyword>
<proteinExistence type="predicted"/>
<evidence type="ECO:0000313" key="2">
    <source>
        <dbReference type="EMBL" id="GAA5510586.1"/>
    </source>
</evidence>
<evidence type="ECO:0000313" key="3">
    <source>
        <dbReference type="Proteomes" id="UP001416858"/>
    </source>
</evidence>
<comment type="caution">
    <text evidence="2">The sequence shown here is derived from an EMBL/GenBank/DDBJ whole genome shotgun (WGS) entry which is preliminary data.</text>
</comment>
<dbReference type="Proteomes" id="UP001416858">
    <property type="component" value="Unassembled WGS sequence"/>
</dbReference>
<gene>
    <name evidence="2" type="ORF">Rcae01_06095</name>
</gene>
<organism evidence="2 3">
    <name type="scientific">Novipirellula caenicola</name>
    <dbReference type="NCBI Taxonomy" id="1536901"/>
    <lineage>
        <taxon>Bacteria</taxon>
        <taxon>Pseudomonadati</taxon>
        <taxon>Planctomycetota</taxon>
        <taxon>Planctomycetia</taxon>
        <taxon>Pirellulales</taxon>
        <taxon>Pirellulaceae</taxon>
        <taxon>Novipirellula</taxon>
    </lineage>
</organism>
<accession>A0ABP9VZM8</accession>
<feature type="region of interest" description="Disordered" evidence="1">
    <location>
        <begin position="31"/>
        <end position="58"/>
    </location>
</feature>
<evidence type="ECO:0000256" key="1">
    <source>
        <dbReference type="SAM" id="MobiDB-lite"/>
    </source>
</evidence>
<reference evidence="2 3" key="1">
    <citation type="submission" date="2024-02" db="EMBL/GenBank/DDBJ databases">
        <title>Rhodopirellula caenicola NBRC 110016.</title>
        <authorList>
            <person name="Ichikawa N."/>
            <person name="Katano-Makiyama Y."/>
            <person name="Hidaka K."/>
        </authorList>
    </citation>
    <scope>NUCLEOTIDE SEQUENCE [LARGE SCALE GENOMIC DNA]</scope>
    <source>
        <strain evidence="2 3">NBRC 110016</strain>
    </source>
</reference>
<name>A0ABP9VZM8_9BACT</name>
<dbReference type="EMBL" id="BAABRO010000025">
    <property type="protein sequence ID" value="GAA5510586.1"/>
    <property type="molecule type" value="Genomic_DNA"/>
</dbReference>
<sequence length="125" mass="13590">MRFGGGSLDGPKQRRPPTVVEQLLLWSDSDADASPPIVAPANEPPPALQLQPMDDSPPQLITSGLIAVTLNESARRVRGVLATRPDIKPAAFAGRTRLYTSAAVARVRHELNAIDAKRCRREEMQ</sequence>
<protein>
    <submittedName>
        <fullName evidence="2">Uncharacterized protein</fullName>
    </submittedName>
</protein>